<keyword evidence="1" id="KW-1133">Transmembrane helix</keyword>
<reference evidence="2 3" key="1">
    <citation type="journal article" date="2016" name="Nat. Commun.">
        <title>Thousands of microbial genomes shed light on interconnected biogeochemical processes in an aquifer system.</title>
        <authorList>
            <person name="Anantharaman K."/>
            <person name="Brown C.T."/>
            <person name="Hug L.A."/>
            <person name="Sharon I."/>
            <person name="Castelle C.J."/>
            <person name="Probst A.J."/>
            <person name="Thomas B.C."/>
            <person name="Singh A."/>
            <person name="Wilkins M.J."/>
            <person name="Karaoz U."/>
            <person name="Brodie E.L."/>
            <person name="Williams K.H."/>
            <person name="Hubbard S.S."/>
            <person name="Banfield J.F."/>
        </authorList>
    </citation>
    <scope>NUCLEOTIDE SEQUENCE [LARGE SCALE GENOMIC DNA]</scope>
</reference>
<evidence type="ECO:0000313" key="2">
    <source>
        <dbReference type="EMBL" id="OGY54882.1"/>
    </source>
</evidence>
<keyword evidence="1" id="KW-0472">Membrane</keyword>
<accession>A0A1G1YRA1</accession>
<feature type="transmembrane region" description="Helical" evidence="1">
    <location>
        <begin position="145"/>
        <end position="165"/>
    </location>
</feature>
<feature type="transmembrane region" description="Helical" evidence="1">
    <location>
        <begin position="120"/>
        <end position="139"/>
    </location>
</feature>
<comment type="caution">
    <text evidence="2">The sequence shown here is derived from an EMBL/GenBank/DDBJ whole genome shotgun (WGS) entry which is preliminary data.</text>
</comment>
<feature type="transmembrane region" description="Helical" evidence="1">
    <location>
        <begin position="186"/>
        <end position="206"/>
    </location>
</feature>
<evidence type="ECO:0000256" key="1">
    <source>
        <dbReference type="SAM" id="Phobius"/>
    </source>
</evidence>
<gene>
    <name evidence="2" type="ORF">A3A24_01240</name>
</gene>
<feature type="transmembrane region" description="Helical" evidence="1">
    <location>
        <begin position="38"/>
        <end position="61"/>
    </location>
</feature>
<sequence length="207" mass="23386">MIQFSWQYAVTNLIALAVEGAIAFRCRRFDERQLGPDSLPWIYHAGVWADILVLTPILGLIGPFVPFWGQKTIFICGVIGFLASWLMHRNWTNHCPIPDWINQPGEFSFSKGKITWPGKYHLLYAGVVISYLLGFFLLTPKDTPGYYQTVSVVMGLLGLFFPIAVMLPSGQYRESIERRFIIQADAIAQCLGFMALIVIATIIRLVL</sequence>
<keyword evidence="1" id="KW-0812">Transmembrane</keyword>
<feature type="transmembrane region" description="Helical" evidence="1">
    <location>
        <begin position="67"/>
        <end position="87"/>
    </location>
</feature>
<dbReference type="EMBL" id="MHIP01000023">
    <property type="protein sequence ID" value="OGY54882.1"/>
    <property type="molecule type" value="Genomic_DNA"/>
</dbReference>
<evidence type="ECO:0000313" key="3">
    <source>
        <dbReference type="Proteomes" id="UP000176512"/>
    </source>
</evidence>
<feature type="transmembrane region" description="Helical" evidence="1">
    <location>
        <begin position="6"/>
        <end position="26"/>
    </location>
</feature>
<dbReference type="AlphaFoldDB" id="A0A1G1YRA1"/>
<dbReference type="Proteomes" id="UP000176512">
    <property type="component" value="Unassembled WGS sequence"/>
</dbReference>
<name>A0A1G1YRA1_9BACT</name>
<proteinExistence type="predicted"/>
<organism evidence="2 3">
    <name type="scientific">Candidatus Buchananbacteria bacterium RIFCSPLOWO2_01_FULL_46_12</name>
    <dbReference type="NCBI Taxonomy" id="1797546"/>
    <lineage>
        <taxon>Bacteria</taxon>
        <taxon>Candidatus Buchananiibacteriota</taxon>
    </lineage>
</organism>
<protein>
    <submittedName>
        <fullName evidence="2">Uncharacterized protein</fullName>
    </submittedName>
</protein>